<comment type="catalytic activity">
    <reaction evidence="3">
        <text>thiosulfate + hydrogen cyanide = thiocyanate + sulfite + 2 H(+)</text>
        <dbReference type="Rhea" id="RHEA:16881"/>
        <dbReference type="ChEBI" id="CHEBI:15378"/>
        <dbReference type="ChEBI" id="CHEBI:17359"/>
        <dbReference type="ChEBI" id="CHEBI:18022"/>
        <dbReference type="ChEBI" id="CHEBI:18407"/>
        <dbReference type="ChEBI" id="CHEBI:33542"/>
        <dbReference type="EC" id="2.8.1.1"/>
    </reaction>
</comment>
<name>A0A076LMX4_9GAMM</name>
<evidence type="ECO:0000256" key="3">
    <source>
        <dbReference type="HAMAP-Rule" id="MF_01009"/>
    </source>
</evidence>
<accession>A0A076LMX4</accession>
<gene>
    <name evidence="3 5" type="primary">glpE</name>
    <name evidence="5" type="ORF">ETEE_1543</name>
</gene>
<dbReference type="AlphaFoldDB" id="A0A076LMX4"/>
<dbReference type="EMBL" id="CP006664">
    <property type="protein sequence ID" value="AIJ07993.1"/>
    <property type="molecule type" value="Genomic_DNA"/>
</dbReference>
<dbReference type="PANTHER" id="PTHR43031:SF6">
    <property type="entry name" value="THIOSULFATE SULFURTRANSFERASE GLPE"/>
    <property type="match status" value="1"/>
</dbReference>
<comment type="similarity">
    <text evidence="3">Belongs to the GlpE family.</text>
</comment>
<dbReference type="InterPro" id="IPR001763">
    <property type="entry name" value="Rhodanese-like_dom"/>
</dbReference>
<dbReference type="InterPro" id="IPR036873">
    <property type="entry name" value="Rhodanese-like_dom_sf"/>
</dbReference>
<sequence length="109" mass="11987">MEQFETIAVAQAQHMLAQRQALLLDIRDAQSYAAGHVPGAFHLTDATLPALMRQYDGGQPVMVMCYHGNSSRGAAQYLLHQGFDEVYSIDGGFDAWQRAYPDEVARGGD</sequence>
<dbReference type="PROSITE" id="PS50206">
    <property type="entry name" value="RHODANESE_3"/>
    <property type="match status" value="1"/>
</dbReference>
<dbReference type="SUPFAM" id="SSF52821">
    <property type="entry name" value="Rhodanese/Cell cycle control phosphatase"/>
    <property type="match status" value="1"/>
</dbReference>
<organism evidence="5 6">
    <name type="scientific">Edwardsiella anguillarum ET080813</name>
    <dbReference type="NCBI Taxonomy" id="667120"/>
    <lineage>
        <taxon>Bacteria</taxon>
        <taxon>Pseudomonadati</taxon>
        <taxon>Pseudomonadota</taxon>
        <taxon>Gammaproteobacteria</taxon>
        <taxon>Enterobacterales</taxon>
        <taxon>Hafniaceae</taxon>
        <taxon>Edwardsiella</taxon>
    </lineage>
</organism>
<dbReference type="KEGG" id="ete:ETEE_1543"/>
<keyword evidence="1 3" id="KW-0963">Cytoplasm</keyword>
<dbReference type="NCBIfam" id="NF001195">
    <property type="entry name" value="PRK00162.1"/>
    <property type="match status" value="1"/>
</dbReference>
<comment type="function">
    <text evidence="3">Transferase that catalyzes the transfer of sulfur from thiosulfate to thiophilic acceptors such as cyanide or dithiols. May function in a CysM-independent thiosulfate assimilation pathway by catalyzing the conversion of thiosulfate to sulfite, which can then be used for L-cysteine biosynthesis.</text>
</comment>
<protein>
    <recommendedName>
        <fullName evidence="3">Thiosulfate sulfurtransferase GlpE</fullName>
        <ecNumber evidence="3">2.8.1.1</ecNumber>
    </recommendedName>
</protein>
<evidence type="ECO:0000256" key="2">
    <source>
        <dbReference type="ARBA" id="ARBA00022679"/>
    </source>
</evidence>
<dbReference type="InterPro" id="IPR023695">
    <property type="entry name" value="Thiosulf_sulfurTrfase"/>
</dbReference>
<comment type="catalytic activity">
    <reaction evidence="3">
        <text>thiosulfate + [thioredoxin]-dithiol = [thioredoxin]-disulfide + hydrogen sulfide + sulfite + 2 H(+)</text>
        <dbReference type="Rhea" id="RHEA:83859"/>
        <dbReference type="Rhea" id="RHEA-COMP:10698"/>
        <dbReference type="Rhea" id="RHEA-COMP:10700"/>
        <dbReference type="ChEBI" id="CHEBI:15378"/>
        <dbReference type="ChEBI" id="CHEBI:17359"/>
        <dbReference type="ChEBI" id="CHEBI:29919"/>
        <dbReference type="ChEBI" id="CHEBI:29950"/>
        <dbReference type="ChEBI" id="CHEBI:33542"/>
        <dbReference type="ChEBI" id="CHEBI:50058"/>
    </reaction>
</comment>
<dbReference type="RefSeq" id="WP_034163938.1">
    <property type="nucleotide sequence ID" value="NZ_CP006664.1"/>
</dbReference>
<dbReference type="Pfam" id="PF00581">
    <property type="entry name" value="Rhodanese"/>
    <property type="match status" value="1"/>
</dbReference>
<dbReference type="InterPro" id="IPR050229">
    <property type="entry name" value="GlpE_sulfurtransferase"/>
</dbReference>
<dbReference type="CDD" id="cd01444">
    <property type="entry name" value="GlpE_ST"/>
    <property type="match status" value="1"/>
</dbReference>
<feature type="domain" description="Rhodanese" evidence="4">
    <location>
        <begin position="17"/>
        <end position="105"/>
    </location>
</feature>
<evidence type="ECO:0000256" key="1">
    <source>
        <dbReference type="ARBA" id="ARBA00022490"/>
    </source>
</evidence>
<dbReference type="InterPro" id="IPR001307">
    <property type="entry name" value="Thiosulphate_STrfase_CS"/>
</dbReference>
<dbReference type="PROSITE" id="PS00380">
    <property type="entry name" value="RHODANESE_1"/>
    <property type="match status" value="1"/>
</dbReference>
<dbReference type="GO" id="GO:0004792">
    <property type="term" value="F:thiosulfate-cyanide sulfurtransferase activity"/>
    <property type="evidence" value="ECO:0007669"/>
    <property type="project" value="UniProtKB-UniRule"/>
</dbReference>
<dbReference type="GO" id="GO:0005737">
    <property type="term" value="C:cytoplasm"/>
    <property type="evidence" value="ECO:0007669"/>
    <property type="project" value="UniProtKB-SubCell"/>
</dbReference>
<evidence type="ECO:0000313" key="6">
    <source>
        <dbReference type="Proteomes" id="UP000028681"/>
    </source>
</evidence>
<evidence type="ECO:0000313" key="5">
    <source>
        <dbReference type="EMBL" id="AIJ07993.1"/>
    </source>
</evidence>
<dbReference type="GeneID" id="33939168"/>
<proteinExistence type="inferred from homology"/>
<feature type="active site" description="Cysteine persulfide intermediate" evidence="3">
    <location>
        <position position="65"/>
    </location>
</feature>
<dbReference type="PANTHER" id="PTHR43031">
    <property type="entry name" value="FAD-DEPENDENT OXIDOREDUCTASE"/>
    <property type="match status" value="1"/>
</dbReference>
<dbReference type="SMART" id="SM00450">
    <property type="entry name" value="RHOD"/>
    <property type="match status" value="1"/>
</dbReference>
<dbReference type="HAMAP" id="MF_01009">
    <property type="entry name" value="Thiosulf_sulfurtr"/>
    <property type="match status" value="1"/>
</dbReference>
<dbReference type="Gene3D" id="3.40.250.10">
    <property type="entry name" value="Rhodanese-like domain"/>
    <property type="match status" value="1"/>
</dbReference>
<evidence type="ECO:0000259" key="4">
    <source>
        <dbReference type="PROSITE" id="PS50206"/>
    </source>
</evidence>
<reference evidence="5 6" key="1">
    <citation type="journal article" date="2012" name="PLoS ONE">
        <title>Edwardsiella comparative phylogenomics reveal the new intra/inter-species taxonomic relationships, virulence evolution and niche adaptation mechanisms.</title>
        <authorList>
            <person name="Yang M."/>
            <person name="Lv Y."/>
            <person name="Xiao J."/>
            <person name="Wu H."/>
            <person name="Zheng H."/>
            <person name="Liu Q."/>
            <person name="Zhang Y."/>
            <person name="Wang Q."/>
        </authorList>
    </citation>
    <scope>NUCLEOTIDE SEQUENCE [LARGE SCALE GENOMIC DNA]</scope>
    <source>
        <strain evidence="6">080813</strain>
    </source>
</reference>
<dbReference type="EC" id="2.8.1.1" evidence="3"/>
<dbReference type="Proteomes" id="UP000028681">
    <property type="component" value="Chromosome"/>
</dbReference>
<keyword evidence="2 3" id="KW-0808">Transferase</keyword>
<comment type="subcellular location">
    <subcellularLocation>
        <location evidence="3">Cytoplasm</location>
    </subcellularLocation>
</comment>
<dbReference type="HOGENOM" id="CLU_089574_14_0_6"/>
<dbReference type="GO" id="GO:0103041">
    <property type="term" value="F:thiosulfate-thioredoxin sulfurtransferase activity"/>
    <property type="evidence" value="ECO:0007669"/>
    <property type="project" value="RHEA"/>
</dbReference>